<dbReference type="NCBIfam" id="TIGR01023">
    <property type="entry name" value="rpmG_bact"/>
    <property type="match status" value="1"/>
</dbReference>
<dbReference type="InterPro" id="IPR011332">
    <property type="entry name" value="Ribosomal_zn-bd"/>
</dbReference>
<dbReference type="Proteomes" id="UP000000378">
    <property type="component" value="Chromosome"/>
</dbReference>
<dbReference type="HAMAP" id="MF_00294">
    <property type="entry name" value="Ribosomal_bL33"/>
    <property type="match status" value="1"/>
</dbReference>
<dbReference type="EMBL" id="CP002048">
    <property type="protein sequence ID" value="ADI02994.1"/>
    <property type="molecule type" value="Genomic_DNA"/>
</dbReference>
<keyword evidence="2 5" id="KW-0689">Ribosomal protein</keyword>
<evidence type="ECO:0000313" key="7">
    <source>
        <dbReference type="Proteomes" id="UP000000378"/>
    </source>
</evidence>
<dbReference type="InterPro" id="IPR001705">
    <property type="entry name" value="Ribosomal_bL33"/>
</dbReference>
<dbReference type="HOGENOM" id="CLU_190949_0_0_9"/>
<dbReference type="GO" id="GO:0005737">
    <property type="term" value="C:cytoplasm"/>
    <property type="evidence" value="ECO:0007669"/>
    <property type="project" value="UniProtKB-ARBA"/>
</dbReference>
<evidence type="ECO:0000256" key="5">
    <source>
        <dbReference type="HAMAP-Rule" id="MF_00294"/>
    </source>
</evidence>
<evidence type="ECO:0000313" key="6">
    <source>
        <dbReference type="EMBL" id="ADI02994.1"/>
    </source>
</evidence>
<keyword evidence="7" id="KW-1185">Reference proteome</keyword>
<dbReference type="SUPFAM" id="SSF57829">
    <property type="entry name" value="Zn-binding ribosomal proteins"/>
    <property type="match status" value="1"/>
</dbReference>
<dbReference type="STRING" id="643648.Slip_2253"/>
<protein>
    <recommendedName>
        <fullName evidence="4 5">Large ribosomal subunit protein bL33</fullName>
    </recommendedName>
</protein>
<dbReference type="AlphaFoldDB" id="D7CJN9"/>
<dbReference type="InterPro" id="IPR038584">
    <property type="entry name" value="Ribosomal_bL33_sf"/>
</dbReference>
<dbReference type="eggNOG" id="COG0267">
    <property type="taxonomic scope" value="Bacteria"/>
</dbReference>
<dbReference type="GO" id="GO:1990904">
    <property type="term" value="C:ribonucleoprotein complex"/>
    <property type="evidence" value="ECO:0007669"/>
    <property type="project" value="UniProtKB-KW"/>
</dbReference>
<dbReference type="PANTHER" id="PTHR43168">
    <property type="entry name" value="50S RIBOSOMAL PROTEIN L33, CHLOROPLASTIC"/>
    <property type="match status" value="1"/>
</dbReference>
<organism evidence="6 7">
    <name type="scientific">Syntrophothermus lipocalidus (strain DSM 12680 / TGB-C1)</name>
    <dbReference type="NCBI Taxonomy" id="643648"/>
    <lineage>
        <taxon>Bacteria</taxon>
        <taxon>Bacillati</taxon>
        <taxon>Bacillota</taxon>
        <taxon>Clostridia</taxon>
        <taxon>Eubacteriales</taxon>
        <taxon>Syntrophomonadaceae</taxon>
        <taxon>Syntrophothermus</taxon>
    </lineage>
</organism>
<gene>
    <name evidence="5" type="primary">rpmG</name>
    <name evidence="6" type="ordered locus">Slip_2253</name>
</gene>
<reference evidence="7" key="1">
    <citation type="journal article" date="2010" name="Stand. Genomic Sci.">
        <title>Complete genome sequence of Syntrophothermus lipocalidus type strain (TGB-C1T).</title>
        <authorList>
            <consortium name="US DOE Joint Genome Institute (JGI-PGF)"/>
            <person name="Djao O."/>
            <person name="Zhang X."/>
            <person name="Lucas S."/>
            <person name="Lapidus A."/>
            <person name="Glavina Del Rio T."/>
            <person name="Nolan M."/>
            <person name="Tice H."/>
            <person name="Cheng J."/>
            <person name="Han C."/>
            <person name="Tapia R."/>
            <person name="Goodwin L."/>
            <person name="Pitluck S."/>
            <person name="Liolios K."/>
            <person name="Ivanova N."/>
            <person name="Mavromatis K."/>
            <person name="Mikhailova N."/>
            <person name="Ovchinnikova G."/>
            <person name="Pati A."/>
            <person name="Brambilla E."/>
            <person name="Chen A."/>
            <person name="Palaniappan K."/>
            <person name="Land M."/>
            <person name="Hauser L."/>
            <person name="Chang Y."/>
            <person name="Jeffries C."/>
            <person name="Rohde M."/>
            <person name="Sikorski J."/>
            <person name="Spring S."/>
            <person name="Goker M."/>
            <person name="Detter J."/>
            <person name="Woyke T."/>
            <person name="Bristow J."/>
            <person name="Eisen J."/>
            <person name="Markowitz V."/>
            <person name="Hugenholtz P."/>
            <person name="Kyrpides N."/>
            <person name="Klenk H."/>
        </authorList>
    </citation>
    <scope>NUCLEOTIDE SEQUENCE [LARGE SCALE GENOMIC DNA]</scope>
    <source>
        <strain evidence="7">DSM 12680 / TGB-C1</strain>
    </source>
</reference>
<name>D7CJN9_SYNLT</name>
<evidence type="ECO:0000256" key="1">
    <source>
        <dbReference type="ARBA" id="ARBA00007596"/>
    </source>
</evidence>
<keyword evidence="3 5" id="KW-0687">Ribonucleoprotein</keyword>
<evidence type="ECO:0000256" key="4">
    <source>
        <dbReference type="ARBA" id="ARBA00035176"/>
    </source>
</evidence>
<accession>D7CJN9</accession>
<dbReference type="GO" id="GO:0006412">
    <property type="term" value="P:translation"/>
    <property type="evidence" value="ECO:0007669"/>
    <property type="project" value="UniProtKB-UniRule"/>
</dbReference>
<dbReference type="GO" id="GO:0005840">
    <property type="term" value="C:ribosome"/>
    <property type="evidence" value="ECO:0007669"/>
    <property type="project" value="UniProtKB-KW"/>
</dbReference>
<sequence>MAESLDGCRVKVDSDFGLCYSRIGNLRLGGAVMRVGITLACSQCKQRNYVTTKDKRKHPEKMEIRKYCRFCNTHTLHKETK</sequence>
<dbReference type="PANTHER" id="PTHR43168:SF2">
    <property type="entry name" value="LARGE RIBOSOMAL SUBUNIT PROTEIN BL33C"/>
    <property type="match status" value="1"/>
</dbReference>
<evidence type="ECO:0000256" key="3">
    <source>
        <dbReference type="ARBA" id="ARBA00023274"/>
    </source>
</evidence>
<evidence type="ECO:0000256" key="2">
    <source>
        <dbReference type="ARBA" id="ARBA00022980"/>
    </source>
</evidence>
<dbReference type="NCBIfam" id="NF001860">
    <property type="entry name" value="PRK00595.1"/>
    <property type="match status" value="1"/>
</dbReference>
<proteinExistence type="inferred from homology"/>
<reference evidence="6 7" key="2">
    <citation type="journal article" date="2010" name="Stand. Genomic Sci.">
        <title>Complete genome sequence of Syntrophothermus lipocalidus type strain (TGB-C1).</title>
        <authorList>
            <person name="Djao O.D."/>
            <person name="Zhang X."/>
            <person name="Lucas S."/>
            <person name="Lapidus A."/>
            <person name="Del Rio T.G."/>
            <person name="Nolan M."/>
            <person name="Tice H."/>
            <person name="Cheng J.F."/>
            <person name="Han C."/>
            <person name="Tapia R."/>
            <person name="Goodwin L."/>
            <person name="Pitluck S."/>
            <person name="Liolios K."/>
            <person name="Ivanova N."/>
            <person name="Mavromatis K."/>
            <person name="Mikhailova N."/>
            <person name="Ovchinnikova G."/>
            <person name="Pati A."/>
            <person name="Brambilla E."/>
            <person name="Chen A."/>
            <person name="Palaniappan K."/>
            <person name="Land M."/>
            <person name="Hauser L."/>
            <person name="Chang Y.J."/>
            <person name="Jeffries C.D."/>
            <person name="Rohde M."/>
            <person name="Sikorski J."/>
            <person name="Spring S."/>
            <person name="Goker M."/>
            <person name="Detter J.C."/>
            <person name="Woyke T."/>
            <person name="Bristow J."/>
            <person name="Eisen J.A."/>
            <person name="Markowitz V."/>
            <person name="Hugenholtz P."/>
            <person name="Kyrpides N.C."/>
            <person name="Klenk H.P."/>
        </authorList>
    </citation>
    <scope>NUCLEOTIDE SEQUENCE [LARGE SCALE GENOMIC DNA]</scope>
    <source>
        <strain evidence="7">DSM 12680 / TGB-C1</strain>
    </source>
</reference>
<dbReference type="Pfam" id="PF00471">
    <property type="entry name" value="Ribosomal_L33"/>
    <property type="match status" value="1"/>
</dbReference>
<dbReference type="KEGG" id="slp:Slip_2253"/>
<dbReference type="Gene3D" id="2.20.28.120">
    <property type="entry name" value="Ribosomal protein L33"/>
    <property type="match status" value="1"/>
</dbReference>
<dbReference type="GO" id="GO:0003735">
    <property type="term" value="F:structural constituent of ribosome"/>
    <property type="evidence" value="ECO:0007669"/>
    <property type="project" value="InterPro"/>
</dbReference>
<dbReference type="NCBIfam" id="NF001764">
    <property type="entry name" value="PRK00504.1"/>
    <property type="match status" value="1"/>
</dbReference>
<comment type="similarity">
    <text evidence="1 5">Belongs to the bacterial ribosomal protein bL33 family.</text>
</comment>